<feature type="domain" description="D-isomer specific 2-hydroxyacid dehydrogenase NAD-binding" evidence="6">
    <location>
        <begin position="111"/>
        <end position="292"/>
    </location>
</feature>
<dbReference type="GO" id="GO:0016616">
    <property type="term" value="F:oxidoreductase activity, acting on the CH-OH group of donors, NAD or NADP as acceptor"/>
    <property type="evidence" value="ECO:0007669"/>
    <property type="project" value="InterPro"/>
</dbReference>
<dbReference type="PANTHER" id="PTHR42789">
    <property type="entry name" value="D-ISOMER SPECIFIC 2-HYDROXYACID DEHYDROGENASE FAMILY PROTEIN (AFU_ORTHOLOGUE AFUA_6G10090)"/>
    <property type="match status" value="1"/>
</dbReference>
<dbReference type="SUPFAM" id="SSF51735">
    <property type="entry name" value="NAD(P)-binding Rossmann-fold domains"/>
    <property type="match status" value="1"/>
</dbReference>
<protein>
    <submittedName>
        <fullName evidence="7">D-3-phosphoglycerate dehydrogenase</fullName>
    </submittedName>
</protein>
<dbReference type="PANTHER" id="PTHR42789:SF1">
    <property type="entry name" value="D-ISOMER SPECIFIC 2-HYDROXYACID DEHYDROGENASE FAMILY PROTEIN (AFU_ORTHOLOGUE AFUA_6G10090)"/>
    <property type="match status" value="1"/>
</dbReference>
<evidence type="ECO:0000259" key="5">
    <source>
        <dbReference type="Pfam" id="PF00389"/>
    </source>
</evidence>
<evidence type="ECO:0000256" key="3">
    <source>
        <dbReference type="ARBA" id="ARBA00023027"/>
    </source>
</evidence>
<sequence>MKIAILDDYQNATPGLKSFQLLADHEVKVFNSSTRGLGQLALRLAPFDALVLIRERTTFNRALLAKLPNLKLISQTGKLAGHVDVAAATELGIAIAEGVGSPTAPAELTWALIMAAARKIVPYANNLKEGLWQTASINPQLNGLGYVLKGRTLGIWGYGKIGQLIAGYGRAFGMQVLVWGSEASRNKAVADGCTAAASRAAFFAQADVLSLHLRLNDATRAIVTADDLAQMKPDALFVNTSRAELVQADALEQALQKGRPGYAALDVFPSEPLDAGSPLLRMPTVLATPHLGYVEQDSYELYFHHAFSNVVAFAQGTPANLHNPDYAVNAR</sequence>
<evidence type="ECO:0000313" key="8">
    <source>
        <dbReference type="Proteomes" id="UP000184339"/>
    </source>
</evidence>
<dbReference type="Proteomes" id="UP000184339">
    <property type="component" value="Unassembled WGS sequence"/>
</dbReference>
<dbReference type="InterPro" id="IPR036291">
    <property type="entry name" value="NAD(P)-bd_dom_sf"/>
</dbReference>
<dbReference type="Pfam" id="PF02826">
    <property type="entry name" value="2-Hacid_dh_C"/>
    <property type="match status" value="1"/>
</dbReference>
<keyword evidence="2 4" id="KW-0560">Oxidoreductase</keyword>
<keyword evidence="3" id="KW-0520">NAD</keyword>
<dbReference type="OrthoDB" id="9805416at2"/>
<evidence type="ECO:0000256" key="2">
    <source>
        <dbReference type="ARBA" id="ARBA00023002"/>
    </source>
</evidence>
<evidence type="ECO:0000313" key="7">
    <source>
        <dbReference type="EMBL" id="SHM95904.1"/>
    </source>
</evidence>
<dbReference type="CDD" id="cd12169">
    <property type="entry name" value="PGDH_like_1"/>
    <property type="match status" value="1"/>
</dbReference>
<dbReference type="InterPro" id="IPR006140">
    <property type="entry name" value="D-isomer_DH_NAD-bd"/>
</dbReference>
<organism evidence="7 8">
    <name type="scientific">Duganella sacchari</name>
    <dbReference type="NCBI Taxonomy" id="551987"/>
    <lineage>
        <taxon>Bacteria</taxon>
        <taxon>Pseudomonadati</taxon>
        <taxon>Pseudomonadota</taxon>
        <taxon>Betaproteobacteria</taxon>
        <taxon>Burkholderiales</taxon>
        <taxon>Oxalobacteraceae</taxon>
        <taxon>Telluria group</taxon>
        <taxon>Duganella</taxon>
    </lineage>
</organism>
<dbReference type="RefSeq" id="WP_072783394.1">
    <property type="nucleotide sequence ID" value="NZ_FRCX01000003.1"/>
</dbReference>
<dbReference type="InterPro" id="IPR050857">
    <property type="entry name" value="D-2-hydroxyacid_DH"/>
</dbReference>
<gene>
    <name evidence="7" type="ORF">SAMN05192549_103374</name>
</gene>
<keyword evidence="8" id="KW-1185">Reference proteome</keyword>
<dbReference type="Gene3D" id="3.40.50.720">
    <property type="entry name" value="NAD(P)-binding Rossmann-like Domain"/>
    <property type="match status" value="2"/>
</dbReference>
<dbReference type="STRING" id="551987.SAMN05192549_103374"/>
<dbReference type="AlphaFoldDB" id="A0A1M7MXK0"/>
<dbReference type="InterPro" id="IPR006139">
    <property type="entry name" value="D-isomer_2_OHA_DH_cat_dom"/>
</dbReference>
<proteinExistence type="inferred from homology"/>
<dbReference type="SUPFAM" id="SSF52283">
    <property type="entry name" value="Formate/glycerate dehydrogenase catalytic domain-like"/>
    <property type="match status" value="1"/>
</dbReference>
<name>A0A1M7MXK0_9BURK</name>
<evidence type="ECO:0000256" key="4">
    <source>
        <dbReference type="RuleBase" id="RU003719"/>
    </source>
</evidence>
<feature type="domain" description="D-isomer specific 2-hydroxyacid dehydrogenase catalytic" evidence="5">
    <location>
        <begin position="19"/>
        <end position="320"/>
    </location>
</feature>
<evidence type="ECO:0000256" key="1">
    <source>
        <dbReference type="ARBA" id="ARBA00005854"/>
    </source>
</evidence>
<dbReference type="GO" id="GO:0051287">
    <property type="term" value="F:NAD binding"/>
    <property type="evidence" value="ECO:0007669"/>
    <property type="project" value="InterPro"/>
</dbReference>
<dbReference type="Pfam" id="PF00389">
    <property type="entry name" value="2-Hacid_dh"/>
    <property type="match status" value="1"/>
</dbReference>
<reference evidence="8" key="1">
    <citation type="submission" date="2016-11" db="EMBL/GenBank/DDBJ databases">
        <authorList>
            <person name="Varghese N."/>
            <person name="Submissions S."/>
        </authorList>
    </citation>
    <scope>NUCLEOTIDE SEQUENCE [LARGE SCALE GENOMIC DNA]</scope>
    <source>
        <strain evidence="8">Sac-22</strain>
    </source>
</reference>
<dbReference type="EMBL" id="FRCX01000003">
    <property type="protein sequence ID" value="SHM95904.1"/>
    <property type="molecule type" value="Genomic_DNA"/>
</dbReference>
<accession>A0A1M7MXK0</accession>
<evidence type="ECO:0000259" key="6">
    <source>
        <dbReference type="Pfam" id="PF02826"/>
    </source>
</evidence>
<comment type="similarity">
    <text evidence="1 4">Belongs to the D-isomer specific 2-hydroxyacid dehydrogenase family.</text>
</comment>